<sequence length="259" mass="29647">MNTGVVLFVCLLTVLCSPAFASSLPCHLTVPVTEQPHQSTSTEPSRWRALQQELLQLLAQSADCSIQLIKVPWARGLVMLQDGELDLVMTLSKTAERERYADFIGSHYMEEMVLVLRRDYQQQVLKLDDLLQLPGKIAVLRDGFYGEEYQQLRRNPAFERKLQPAQTISHQLAFLQHQRVLGIIGEKAQYERWASSHPEQAADYVEQLLVNRNPVYFAASRKALSQQQRDHLRQSWAKVYGSTAHKAILQKYGWSTVLQ</sequence>
<dbReference type="SUPFAM" id="SSF53850">
    <property type="entry name" value="Periplasmic binding protein-like II"/>
    <property type="match status" value="1"/>
</dbReference>
<dbReference type="Gene3D" id="3.40.190.10">
    <property type="entry name" value="Periplasmic binding protein-like II"/>
    <property type="match status" value="2"/>
</dbReference>
<dbReference type="PANTHER" id="PTHR35936">
    <property type="entry name" value="MEMBRANE-BOUND LYTIC MUREIN TRANSGLYCOSYLASE F"/>
    <property type="match status" value="1"/>
</dbReference>
<gene>
    <name evidence="5" type="ORF">ACFO3I_07430</name>
</gene>
<reference evidence="6" key="1">
    <citation type="journal article" date="2019" name="Int. J. Syst. Evol. Microbiol.">
        <title>The Global Catalogue of Microorganisms (GCM) 10K type strain sequencing project: providing services to taxonomists for standard genome sequencing and annotation.</title>
        <authorList>
            <consortium name="The Broad Institute Genomics Platform"/>
            <consortium name="The Broad Institute Genome Sequencing Center for Infectious Disease"/>
            <person name="Wu L."/>
            <person name="Ma J."/>
        </authorList>
    </citation>
    <scope>NUCLEOTIDE SEQUENCE [LARGE SCALE GENOMIC DNA]</scope>
    <source>
        <strain evidence="6">DT28</strain>
    </source>
</reference>
<dbReference type="Pfam" id="PF00497">
    <property type="entry name" value="SBP_bac_3"/>
    <property type="match status" value="1"/>
</dbReference>
<evidence type="ECO:0000256" key="3">
    <source>
        <dbReference type="SAM" id="SignalP"/>
    </source>
</evidence>
<keyword evidence="2 3" id="KW-0732">Signal</keyword>
<dbReference type="InterPro" id="IPR001638">
    <property type="entry name" value="Solute-binding_3/MltF_N"/>
</dbReference>
<dbReference type="PANTHER" id="PTHR35936:SF25">
    <property type="entry name" value="ABC TRANSPORTER SUBSTRATE-BINDING PROTEIN"/>
    <property type="match status" value="1"/>
</dbReference>
<organism evidence="5 6">
    <name type="scientific">Rheinheimera marina</name>
    <dbReference type="NCBI Taxonomy" id="1774958"/>
    <lineage>
        <taxon>Bacteria</taxon>
        <taxon>Pseudomonadati</taxon>
        <taxon>Pseudomonadota</taxon>
        <taxon>Gammaproteobacteria</taxon>
        <taxon>Chromatiales</taxon>
        <taxon>Chromatiaceae</taxon>
        <taxon>Rheinheimera</taxon>
    </lineage>
</organism>
<evidence type="ECO:0000259" key="4">
    <source>
        <dbReference type="Pfam" id="PF00497"/>
    </source>
</evidence>
<proteinExistence type="inferred from homology"/>
<evidence type="ECO:0000256" key="1">
    <source>
        <dbReference type="ARBA" id="ARBA00010333"/>
    </source>
</evidence>
<keyword evidence="6" id="KW-1185">Reference proteome</keyword>
<accession>A0ABV9JKR8</accession>
<feature type="chain" id="PRO_5045613633" evidence="3">
    <location>
        <begin position="22"/>
        <end position="259"/>
    </location>
</feature>
<feature type="signal peptide" evidence="3">
    <location>
        <begin position="1"/>
        <end position="21"/>
    </location>
</feature>
<evidence type="ECO:0000313" key="6">
    <source>
        <dbReference type="Proteomes" id="UP001595962"/>
    </source>
</evidence>
<protein>
    <submittedName>
        <fullName evidence="5">Substrate-binding periplasmic protein</fullName>
    </submittedName>
</protein>
<evidence type="ECO:0000313" key="5">
    <source>
        <dbReference type="EMBL" id="MFC4654840.1"/>
    </source>
</evidence>
<dbReference type="RefSeq" id="WP_377332971.1">
    <property type="nucleotide sequence ID" value="NZ_JBHSGB010000006.1"/>
</dbReference>
<evidence type="ECO:0000256" key="2">
    <source>
        <dbReference type="ARBA" id="ARBA00022729"/>
    </source>
</evidence>
<feature type="domain" description="Solute-binding protein family 3/N-terminal" evidence="4">
    <location>
        <begin position="52"/>
        <end position="220"/>
    </location>
</feature>
<dbReference type="EMBL" id="JBHSGB010000006">
    <property type="protein sequence ID" value="MFC4654840.1"/>
    <property type="molecule type" value="Genomic_DNA"/>
</dbReference>
<comment type="similarity">
    <text evidence="1">Belongs to the bacterial solute-binding protein 3 family.</text>
</comment>
<dbReference type="Proteomes" id="UP001595962">
    <property type="component" value="Unassembled WGS sequence"/>
</dbReference>
<comment type="caution">
    <text evidence="5">The sequence shown here is derived from an EMBL/GenBank/DDBJ whole genome shotgun (WGS) entry which is preliminary data.</text>
</comment>
<name>A0ABV9JKR8_9GAMM</name>